<dbReference type="InterPro" id="IPR036640">
    <property type="entry name" value="ABC1_TM_sf"/>
</dbReference>
<protein>
    <submittedName>
        <fullName evidence="7">ABC transporter ATP-binding protein/permease</fullName>
    </submittedName>
</protein>
<feature type="transmembrane region" description="Helical" evidence="5">
    <location>
        <begin position="16"/>
        <end position="40"/>
    </location>
</feature>
<proteinExistence type="predicted"/>
<keyword evidence="4 5" id="KW-0472">Membrane</keyword>
<organism evidence="7 8">
    <name type="scientific">Vibrio pelagius</name>
    <dbReference type="NCBI Taxonomy" id="28169"/>
    <lineage>
        <taxon>Bacteria</taxon>
        <taxon>Pseudomonadati</taxon>
        <taxon>Pseudomonadota</taxon>
        <taxon>Gammaproteobacteria</taxon>
        <taxon>Vibrionales</taxon>
        <taxon>Vibrionaceae</taxon>
        <taxon>Vibrio</taxon>
    </lineage>
</organism>
<keyword evidence="7" id="KW-0547">Nucleotide-binding</keyword>
<keyword evidence="3 5" id="KW-1133">Transmembrane helix</keyword>
<evidence type="ECO:0000256" key="3">
    <source>
        <dbReference type="ARBA" id="ARBA00022989"/>
    </source>
</evidence>
<feature type="transmembrane region" description="Helical" evidence="5">
    <location>
        <begin position="130"/>
        <end position="150"/>
    </location>
</feature>
<dbReference type="InterPro" id="IPR027417">
    <property type="entry name" value="P-loop_NTPase"/>
</dbReference>
<dbReference type="Gene3D" id="3.40.50.300">
    <property type="entry name" value="P-loop containing nucleotide triphosphate hydrolases"/>
    <property type="match status" value="1"/>
</dbReference>
<accession>A0ABY5G4D4</accession>
<dbReference type="RefSeq" id="WP_255230836.1">
    <property type="nucleotide sequence ID" value="NZ_CP090614.1"/>
</dbReference>
<evidence type="ECO:0000313" key="8">
    <source>
        <dbReference type="Proteomes" id="UP001059120"/>
    </source>
</evidence>
<gene>
    <name evidence="7" type="ORF">LZI70_00845</name>
</gene>
<feature type="transmembrane region" description="Helical" evidence="5">
    <location>
        <begin position="52"/>
        <end position="69"/>
    </location>
</feature>
<dbReference type="SUPFAM" id="SSF52540">
    <property type="entry name" value="P-loop containing nucleoside triphosphate hydrolases"/>
    <property type="match status" value="1"/>
</dbReference>
<dbReference type="PANTHER" id="PTHR24221">
    <property type="entry name" value="ATP-BINDING CASSETTE SUB-FAMILY B"/>
    <property type="match status" value="1"/>
</dbReference>
<comment type="subcellular location">
    <subcellularLocation>
        <location evidence="1">Cell membrane</location>
        <topology evidence="1">Multi-pass membrane protein</topology>
    </subcellularLocation>
</comment>
<evidence type="ECO:0000259" key="6">
    <source>
        <dbReference type="PROSITE" id="PS50929"/>
    </source>
</evidence>
<feature type="transmembrane region" description="Helical" evidence="5">
    <location>
        <begin position="156"/>
        <end position="173"/>
    </location>
</feature>
<dbReference type="Pfam" id="PF00664">
    <property type="entry name" value="ABC_membrane"/>
    <property type="match status" value="1"/>
</dbReference>
<evidence type="ECO:0000256" key="1">
    <source>
        <dbReference type="ARBA" id="ARBA00004651"/>
    </source>
</evidence>
<evidence type="ECO:0000256" key="4">
    <source>
        <dbReference type="ARBA" id="ARBA00023136"/>
    </source>
</evidence>
<dbReference type="GO" id="GO:0005524">
    <property type="term" value="F:ATP binding"/>
    <property type="evidence" value="ECO:0007669"/>
    <property type="project" value="UniProtKB-KW"/>
</dbReference>
<evidence type="ECO:0000313" key="7">
    <source>
        <dbReference type="EMBL" id="UTT84886.1"/>
    </source>
</evidence>
<sequence length="517" mass="57905">MDKLNYLPKLSASDTGFLVISSILTTILGLVLPFSILIIFDRIIPNESSSSLYFIFAIILVAIMLDYKIKNIEESMVSRIGNRFEQSTTNQIFNAICHSDTVQFQKLDTGSYLERLTTILGLRSYYSGELIGAVINAFTCLVTLLIIAVINPPAGLILLISAVFLLATALHLSNSKVALMQKKSDIDGTTNSNIIDIISNPLDIKGRSMEYRLENLMNTMIKEREYYTSEFEKQESKFSLTLTFIQQLAVILTVVTSAVAVINLDISQGVMAAIILLTNRFFGPYQQSMRAISQWKVNKSYIKRLNEIIEIATEHTPNQLVGMPPKSVSYQGQENYQFRANKITVLSGQSGSGKSSILRGLSQYSDRTTMEGELDDNVIDNIIMVNKHSTFVDGTIIDNITCFRPELHKAAYSLCETLGIKGDIDDLKQGFYTEITTTGIKPFSRKVNFALLIVRALLSNKKIVLIDDFDLSYEVDFSASLLSCLRPRINSYLFVIASNKIKHKDRNIEHIKAREVA</sequence>
<dbReference type="Gene3D" id="1.20.1560.10">
    <property type="entry name" value="ABC transporter type 1, transmembrane domain"/>
    <property type="match status" value="1"/>
</dbReference>
<dbReference type="InterPro" id="IPR039421">
    <property type="entry name" value="Type_1_exporter"/>
</dbReference>
<dbReference type="Pfam" id="PF00005">
    <property type="entry name" value="ABC_tran"/>
    <property type="match status" value="1"/>
</dbReference>
<feature type="domain" description="ABC transmembrane type-1" evidence="6">
    <location>
        <begin position="17"/>
        <end position="295"/>
    </location>
</feature>
<keyword evidence="8" id="KW-1185">Reference proteome</keyword>
<dbReference type="Proteomes" id="UP001059120">
    <property type="component" value="Chromosome 1"/>
</dbReference>
<evidence type="ECO:0000256" key="2">
    <source>
        <dbReference type="ARBA" id="ARBA00022692"/>
    </source>
</evidence>
<dbReference type="EMBL" id="CP090614">
    <property type="protein sequence ID" value="UTT84886.1"/>
    <property type="molecule type" value="Genomic_DNA"/>
</dbReference>
<feature type="transmembrane region" description="Helical" evidence="5">
    <location>
        <begin position="238"/>
        <end position="260"/>
    </location>
</feature>
<keyword evidence="7" id="KW-0067">ATP-binding</keyword>
<name>A0ABY5G4D4_VIBPE</name>
<dbReference type="InterPro" id="IPR003439">
    <property type="entry name" value="ABC_transporter-like_ATP-bd"/>
</dbReference>
<dbReference type="PROSITE" id="PS50929">
    <property type="entry name" value="ABC_TM1F"/>
    <property type="match status" value="1"/>
</dbReference>
<dbReference type="InterPro" id="IPR011527">
    <property type="entry name" value="ABC1_TM_dom"/>
</dbReference>
<dbReference type="PANTHER" id="PTHR24221:SF654">
    <property type="entry name" value="ATP-BINDING CASSETTE SUB-FAMILY B MEMBER 6"/>
    <property type="match status" value="1"/>
</dbReference>
<dbReference type="SUPFAM" id="SSF90123">
    <property type="entry name" value="ABC transporter transmembrane region"/>
    <property type="match status" value="1"/>
</dbReference>
<reference evidence="7" key="1">
    <citation type="submission" date="2022-01" db="EMBL/GenBank/DDBJ databases">
        <title>Alginate degradation mechanism of Vibrio pelagius WXL662.</title>
        <authorList>
            <person name="He X."/>
        </authorList>
    </citation>
    <scope>NUCLEOTIDE SEQUENCE</scope>
    <source>
        <strain evidence="7">WXL662</strain>
    </source>
</reference>
<keyword evidence="2 5" id="KW-0812">Transmembrane</keyword>
<evidence type="ECO:0000256" key="5">
    <source>
        <dbReference type="SAM" id="Phobius"/>
    </source>
</evidence>